<dbReference type="AlphaFoldDB" id="A0AA39R0W6"/>
<feature type="region of interest" description="Disordered" evidence="8">
    <location>
        <begin position="40"/>
        <end position="68"/>
    </location>
</feature>
<keyword evidence="5" id="KW-0687">Ribonucleoprotein</keyword>
<dbReference type="Gene3D" id="6.10.330.20">
    <property type="match status" value="1"/>
</dbReference>
<organism evidence="9 10">
    <name type="scientific">Cladonia borealis</name>
    <dbReference type="NCBI Taxonomy" id="184061"/>
    <lineage>
        <taxon>Eukaryota</taxon>
        <taxon>Fungi</taxon>
        <taxon>Dikarya</taxon>
        <taxon>Ascomycota</taxon>
        <taxon>Pezizomycotina</taxon>
        <taxon>Lecanoromycetes</taxon>
        <taxon>OSLEUM clade</taxon>
        <taxon>Lecanoromycetidae</taxon>
        <taxon>Lecanorales</taxon>
        <taxon>Lecanorineae</taxon>
        <taxon>Cladoniaceae</taxon>
        <taxon>Cladonia</taxon>
    </lineage>
</organism>
<dbReference type="InterPro" id="IPR010729">
    <property type="entry name" value="Ribosomal_uL29_mit"/>
</dbReference>
<comment type="similarity">
    <text evidence="2">Belongs to the universal ribosomal protein uL29 family.</text>
</comment>
<feature type="region of interest" description="Disordered" evidence="8">
    <location>
        <begin position="209"/>
        <end position="244"/>
    </location>
</feature>
<dbReference type="GO" id="GO:0003735">
    <property type="term" value="F:structural constituent of ribosome"/>
    <property type="evidence" value="ECO:0007669"/>
    <property type="project" value="InterPro"/>
</dbReference>
<evidence type="ECO:0000256" key="4">
    <source>
        <dbReference type="ARBA" id="ARBA00023128"/>
    </source>
</evidence>
<dbReference type="PANTHER" id="PTHR21183">
    <property type="entry name" value="RIBOSOMAL PROTEIN L47, MITOCHONDRIAL-RELATED"/>
    <property type="match status" value="1"/>
</dbReference>
<dbReference type="EMBL" id="JAFEKC020000013">
    <property type="protein sequence ID" value="KAK0511564.1"/>
    <property type="molecule type" value="Genomic_DNA"/>
</dbReference>
<reference evidence="9" key="1">
    <citation type="submission" date="2023-03" db="EMBL/GenBank/DDBJ databases">
        <title>Complete genome of Cladonia borealis.</title>
        <authorList>
            <person name="Park H."/>
        </authorList>
    </citation>
    <scope>NUCLEOTIDE SEQUENCE</scope>
    <source>
        <strain evidence="9">ANT050790</strain>
    </source>
</reference>
<dbReference type="PANTHER" id="PTHR21183:SF18">
    <property type="entry name" value="LARGE RIBOSOMAL SUBUNIT PROTEIN UL29M"/>
    <property type="match status" value="1"/>
</dbReference>
<accession>A0AA39R0W6</accession>
<evidence type="ECO:0000313" key="10">
    <source>
        <dbReference type="Proteomes" id="UP001166286"/>
    </source>
</evidence>
<dbReference type="GO" id="GO:0005762">
    <property type="term" value="C:mitochondrial large ribosomal subunit"/>
    <property type="evidence" value="ECO:0007669"/>
    <property type="project" value="TreeGrafter"/>
</dbReference>
<evidence type="ECO:0000256" key="8">
    <source>
        <dbReference type="SAM" id="MobiDB-lite"/>
    </source>
</evidence>
<evidence type="ECO:0000256" key="7">
    <source>
        <dbReference type="ARBA" id="ARBA00035399"/>
    </source>
</evidence>
<comment type="subcellular location">
    <subcellularLocation>
        <location evidence="1">Mitochondrion</location>
    </subcellularLocation>
</comment>
<keyword evidence="4" id="KW-0496">Mitochondrion</keyword>
<evidence type="ECO:0000256" key="2">
    <source>
        <dbReference type="ARBA" id="ARBA00009254"/>
    </source>
</evidence>
<dbReference type="GO" id="GO:0032543">
    <property type="term" value="P:mitochondrial translation"/>
    <property type="evidence" value="ECO:0007669"/>
    <property type="project" value="TreeGrafter"/>
</dbReference>
<dbReference type="InterPro" id="IPR038340">
    <property type="entry name" value="MRP-L47_sf"/>
</dbReference>
<dbReference type="Pfam" id="PF06984">
    <property type="entry name" value="MRP-L47"/>
    <property type="match status" value="1"/>
</dbReference>
<gene>
    <name evidence="9" type="ORF">JMJ35_006137</name>
</gene>
<proteinExistence type="inferred from homology"/>
<keyword evidence="3" id="KW-0689">Ribosomal protein</keyword>
<keyword evidence="10" id="KW-1185">Reference proteome</keyword>
<protein>
    <recommendedName>
        <fullName evidence="6">Large ribosomal subunit protein uL29m</fullName>
    </recommendedName>
    <alternativeName>
        <fullName evidence="7">54S ribosomal protein L4, mitochondrial</fullName>
    </alternativeName>
</protein>
<evidence type="ECO:0000256" key="5">
    <source>
        <dbReference type="ARBA" id="ARBA00023274"/>
    </source>
</evidence>
<feature type="compositionally biased region" description="Basic and acidic residues" evidence="8">
    <location>
        <begin position="55"/>
        <end position="66"/>
    </location>
</feature>
<dbReference type="Proteomes" id="UP001166286">
    <property type="component" value="Unassembled WGS sequence"/>
</dbReference>
<evidence type="ECO:0000256" key="3">
    <source>
        <dbReference type="ARBA" id="ARBA00022980"/>
    </source>
</evidence>
<sequence length="244" mass="27792">MAGPLVFRGQSLRTQRKELPPVFLAPLLAFTPNHPAQRNAFSTTATVNARKKKRVDGNPHRGESALRRTGPKSFLGMARMPLPQPVLNPEKRSKVETDPDHGLWGFFNRNKQALSTPTADNEHGRAWELQELRLKSWEDLHSLWWVCCKERNRLATEDYERKRLGLEAGAVEAHERDMVVRRTQKAIKLALTERWYSWEDAWKVAQDDPEVDLNADPDTAAYKPNMLEEDAMDEEPAKATSASG</sequence>
<evidence type="ECO:0000256" key="6">
    <source>
        <dbReference type="ARBA" id="ARBA00035289"/>
    </source>
</evidence>
<evidence type="ECO:0000313" key="9">
    <source>
        <dbReference type="EMBL" id="KAK0511564.1"/>
    </source>
</evidence>
<name>A0AA39R0W6_9LECA</name>
<comment type="caution">
    <text evidence="9">The sequence shown here is derived from an EMBL/GenBank/DDBJ whole genome shotgun (WGS) entry which is preliminary data.</text>
</comment>
<evidence type="ECO:0000256" key="1">
    <source>
        <dbReference type="ARBA" id="ARBA00004173"/>
    </source>
</evidence>